<dbReference type="OrthoDB" id="1876592at2759"/>
<dbReference type="EMBL" id="CACSHJ010000095">
    <property type="protein sequence ID" value="CAA0396794.1"/>
    <property type="molecule type" value="Genomic_DNA"/>
</dbReference>
<proteinExistence type="inferred from homology"/>
<dbReference type="CDD" id="cd01960">
    <property type="entry name" value="nsLTP1"/>
    <property type="match status" value="1"/>
</dbReference>
<dbReference type="KEGG" id="ath:AT4G28395"/>
<evidence type="ECO:0000313" key="3">
    <source>
        <dbReference type="Araport" id="AT4G28395"/>
    </source>
</evidence>
<reference evidence="4 5" key="1">
    <citation type="submission" date="2019-12" db="EMBL/GenBank/DDBJ databases">
        <authorList>
            <person name="Jiao W.-B."/>
            <person name="Schneeberger K."/>
        </authorList>
    </citation>
    <scope>NUCLEOTIDE SEQUENCE [LARGE SCALE GENOMIC DNA]</scope>
    <source>
        <strain evidence="5">cv. C24</strain>
    </source>
</reference>
<dbReference type="GO" id="GO:0006869">
    <property type="term" value="P:lipid transport"/>
    <property type="evidence" value="ECO:0007669"/>
    <property type="project" value="InterPro"/>
</dbReference>
<dbReference type="OMA" id="TRECCDN"/>
<evidence type="ECO:0000259" key="2">
    <source>
        <dbReference type="Pfam" id="PF00234"/>
    </source>
</evidence>
<protein>
    <recommendedName>
        <fullName evidence="2">Bifunctional inhibitor/plant lipid transfer protein/seed storage helical domain-containing protein</fullName>
    </recommendedName>
</protein>
<evidence type="ECO:0000256" key="1">
    <source>
        <dbReference type="ARBA" id="ARBA00009748"/>
    </source>
</evidence>
<dbReference type="ExpressionAtlas" id="A0A5S9XYT9">
    <property type="expression patterns" value="baseline and differential"/>
</dbReference>
<dbReference type="Gene3D" id="1.10.110.10">
    <property type="entry name" value="Plant lipid-transfer and hydrophobic proteins"/>
    <property type="match status" value="1"/>
</dbReference>
<dbReference type="Araport" id="AT4G28395"/>
<dbReference type="GO" id="GO:0008289">
    <property type="term" value="F:lipid binding"/>
    <property type="evidence" value="ECO:0007669"/>
    <property type="project" value="InterPro"/>
</dbReference>
<dbReference type="Pfam" id="PF00234">
    <property type="entry name" value="Tryp_alpha_amyl"/>
    <property type="match status" value="1"/>
</dbReference>
<dbReference type="SMR" id="A0A5S9XYT9"/>
<comment type="similarity">
    <text evidence="1">Belongs to the plant LTP family.</text>
</comment>
<evidence type="ECO:0000313" key="5">
    <source>
        <dbReference type="Proteomes" id="UP000434276"/>
    </source>
</evidence>
<dbReference type="SUPFAM" id="SSF47699">
    <property type="entry name" value="Bifunctional inhibitor/lipid-transfer protein/seed storage 2S albumin"/>
    <property type="match status" value="1"/>
</dbReference>
<dbReference type="PANTHER" id="PTHR33076">
    <property type="entry name" value="NON-SPECIFIC LIPID-TRANSFER PROTEIN 2-RELATED"/>
    <property type="match status" value="1"/>
</dbReference>
<name>A0A5S9XYT9_ARATH</name>
<dbReference type="InterPro" id="IPR036312">
    <property type="entry name" value="Bifun_inhib/LTP/seed_sf"/>
</dbReference>
<dbReference type="AlphaFoldDB" id="A0A5S9XYT9"/>
<organism evidence="4 5">
    <name type="scientific">Arabidopsis thaliana</name>
    <name type="common">Mouse-ear cress</name>
    <dbReference type="NCBI Taxonomy" id="3702"/>
    <lineage>
        <taxon>Eukaryota</taxon>
        <taxon>Viridiplantae</taxon>
        <taxon>Streptophyta</taxon>
        <taxon>Embryophyta</taxon>
        <taxon>Tracheophyta</taxon>
        <taxon>Spermatophyta</taxon>
        <taxon>Magnoliopsida</taxon>
        <taxon>eudicotyledons</taxon>
        <taxon>Gunneridae</taxon>
        <taxon>Pentapetalae</taxon>
        <taxon>rosids</taxon>
        <taxon>malvids</taxon>
        <taxon>Brassicales</taxon>
        <taxon>Brassicaceae</taxon>
        <taxon>Camelineae</taxon>
        <taxon>Arabidopsis</taxon>
    </lineage>
</organism>
<feature type="domain" description="Bifunctional inhibitor/plant lipid transfer protein/seed storage helical" evidence="2">
    <location>
        <begin position="69"/>
        <end position="165"/>
    </location>
</feature>
<sequence length="180" mass="20405">MHNKLHLRNELITIYIIYRYRFLFVHESYISPSLASVLSSMKIHAILVVAFLVLMKTAVSQDNNPLEHCRDVFVSFMPCMGFVEGIFQQPSPDCCRGVTHLNNVVKFTSPGSRNRQDSGETERVCLCIEIMGNANHLPFLPAAINNLPLRCSLTLSFPISVDMDCSQFRNTKNPDVEKLN</sequence>
<gene>
    <name evidence="3" type="ordered locus">At4g28395</name>
    <name evidence="4" type="ORF">C24_LOCUS19514</name>
</gene>
<dbReference type="Proteomes" id="UP000434276">
    <property type="component" value="Unassembled WGS sequence"/>
</dbReference>
<dbReference type="InterPro" id="IPR016140">
    <property type="entry name" value="Bifunc_inhib/LTP/seed_store"/>
</dbReference>
<accession>A0A5S9XYT9</accession>
<dbReference type="InterPro" id="IPR000528">
    <property type="entry name" value="Plant_nsLTP"/>
</dbReference>
<evidence type="ECO:0000313" key="4">
    <source>
        <dbReference type="EMBL" id="CAA0396794.1"/>
    </source>
</evidence>